<organism evidence="6 7">
    <name type="scientific">Ficus carica</name>
    <name type="common">Common fig</name>
    <dbReference type="NCBI Taxonomy" id="3494"/>
    <lineage>
        <taxon>Eukaryota</taxon>
        <taxon>Viridiplantae</taxon>
        <taxon>Streptophyta</taxon>
        <taxon>Embryophyta</taxon>
        <taxon>Tracheophyta</taxon>
        <taxon>Spermatophyta</taxon>
        <taxon>Magnoliopsida</taxon>
        <taxon>eudicotyledons</taxon>
        <taxon>Gunneridae</taxon>
        <taxon>Pentapetalae</taxon>
        <taxon>rosids</taxon>
        <taxon>fabids</taxon>
        <taxon>Rosales</taxon>
        <taxon>Moraceae</taxon>
        <taxon>Ficeae</taxon>
        <taxon>Ficus</taxon>
    </lineage>
</organism>
<evidence type="ECO:0000256" key="1">
    <source>
        <dbReference type="ARBA" id="ARBA00002904"/>
    </source>
</evidence>
<dbReference type="GO" id="GO:0004089">
    <property type="term" value="F:carbonate dehydratase activity"/>
    <property type="evidence" value="ECO:0007669"/>
    <property type="project" value="UniProtKB-EC"/>
</dbReference>
<dbReference type="InterPro" id="IPR001148">
    <property type="entry name" value="CA_dom"/>
</dbReference>
<evidence type="ECO:0000256" key="3">
    <source>
        <dbReference type="ARBA" id="ARBA00006365"/>
    </source>
</evidence>
<dbReference type="Proteomes" id="UP001187192">
    <property type="component" value="Unassembled WGS sequence"/>
</dbReference>
<dbReference type="Gene3D" id="3.10.200.10">
    <property type="entry name" value="Alpha carbonic anhydrase"/>
    <property type="match status" value="1"/>
</dbReference>
<evidence type="ECO:0000313" key="6">
    <source>
        <dbReference type="EMBL" id="GMN55416.1"/>
    </source>
</evidence>
<dbReference type="PROSITE" id="PS51144">
    <property type="entry name" value="ALPHA_CA_2"/>
    <property type="match status" value="1"/>
</dbReference>
<comment type="similarity">
    <text evidence="3">Belongs to the alpha-class carbonic anhydrase family.</text>
</comment>
<dbReference type="InterPro" id="IPR041891">
    <property type="entry name" value="Alpha_CA_prokaryot-like"/>
</dbReference>
<dbReference type="EMBL" id="BTGU01000057">
    <property type="protein sequence ID" value="GMN55416.1"/>
    <property type="molecule type" value="Genomic_DNA"/>
</dbReference>
<evidence type="ECO:0000256" key="4">
    <source>
        <dbReference type="ARBA" id="ARBA00048348"/>
    </source>
</evidence>
<keyword evidence="7" id="KW-1185">Reference proteome</keyword>
<dbReference type="GO" id="GO:0008270">
    <property type="term" value="F:zinc ion binding"/>
    <property type="evidence" value="ECO:0007669"/>
    <property type="project" value="InterPro"/>
</dbReference>
<dbReference type="GO" id="GO:0009570">
    <property type="term" value="C:chloroplast stroma"/>
    <property type="evidence" value="ECO:0007669"/>
    <property type="project" value="UniProtKB-SubCell"/>
</dbReference>
<dbReference type="InterPro" id="IPR036398">
    <property type="entry name" value="CA_dom_sf"/>
</dbReference>
<name>A0AA88B0S1_FICCA</name>
<dbReference type="GO" id="GO:0006730">
    <property type="term" value="P:one-carbon metabolic process"/>
    <property type="evidence" value="ECO:0007669"/>
    <property type="project" value="TreeGrafter"/>
</dbReference>
<dbReference type="PANTHER" id="PTHR18952:SF271">
    <property type="entry name" value="ALPHA CARBONIC ANHYDRASE 4-RELATED"/>
    <property type="match status" value="1"/>
</dbReference>
<comment type="subcellular location">
    <subcellularLocation>
        <location evidence="2">Plastid</location>
        <location evidence="2">Chloroplast stroma</location>
    </subcellularLocation>
</comment>
<comment type="function">
    <text evidence="1">Reversible hydration of carbon dioxide.</text>
</comment>
<comment type="caution">
    <text evidence="6">The sequence shown here is derived from an EMBL/GenBank/DDBJ whole genome shotgun (WGS) entry which is preliminary data.</text>
</comment>
<dbReference type="SUPFAM" id="SSF51069">
    <property type="entry name" value="Carbonic anhydrase"/>
    <property type="match status" value="1"/>
</dbReference>
<reference evidence="6" key="1">
    <citation type="submission" date="2023-07" db="EMBL/GenBank/DDBJ databases">
        <title>draft genome sequence of fig (Ficus carica).</title>
        <authorList>
            <person name="Takahashi T."/>
            <person name="Nishimura K."/>
        </authorList>
    </citation>
    <scope>NUCLEOTIDE SEQUENCE</scope>
</reference>
<comment type="catalytic activity">
    <reaction evidence="4">
        <text>hydrogencarbonate + H(+) = CO2 + H2O</text>
        <dbReference type="Rhea" id="RHEA:10748"/>
        <dbReference type="ChEBI" id="CHEBI:15377"/>
        <dbReference type="ChEBI" id="CHEBI:15378"/>
        <dbReference type="ChEBI" id="CHEBI:16526"/>
        <dbReference type="ChEBI" id="CHEBI:17544"/>
        <dbReference type="EC" id="4.2.1.1"/>
    </reaction>
</comment>
<dbReference type="InterPro" id="IPR023561">
    <property type="entry name" value="Carbonic_anhydrase_a-class"/>
</dbReference>
<feature type="domain" description="Alpha-carbonic anhydrase" evidence="5">
    <location>
        <begin position="1"/>
        <end position="111"/>
    </location>
</feature>
<gene>
    <name evidence="6" type="ORF">TIFTF001_024537</name>
</gene>
<evidence type="ECO:0000256" key="2">
    <source>
        <dbReference type="ARBA" id="ARBA00004470"/>
    </source>
</evidence>
<dbReference type="CDD" id="cd03124">
    <property type="entry name" value="alpha_CA_prokaryotic_like"/>
    <property type="match status" value="1"/>
</dbReference>
<sequence length="111" mass="12713">MEIHLVHQNSIGERAVLGIVYKYGRPDPFLSTLYQQILSLRNDTRMIPLGIVDPTDIESPGFWRKYYRYNGSLTTPPCFENVLWTVLKKVQTVSLEQVQALKDAVDDVSTL</sequence>
<proteinExistence type="inferred from homology"/>
<dbReference type="Pfam" id="PF00194">
    <property type="entry name" value="Carb_anhydrase"/>
    <property type="match status" value="1"/>
</dbReference>
<dbReference type="AlphaFoldDB" id="A0AA88B0S1"/>
<accession>A0AA88B0S1</accession>
<evidence type="ECO:0000313" key="7">
    <source>
        <dbReference type="Proteomes" id="UP001187192"/>
    </source>
</evidence>
<dbReference type="PANTHER" id="PTHR18952">
    <property type="entry name" value="CARBONIC ANHYDRASE"/>
    <property type="match status" value="1"/>
</dbReference>
<evidence type="ECO:0000259" key="5">
    <source>
        <dbReference type="PROSITE" id="PS51144"/>
    </source>
</evidence>
<protein>
    <recommendedName>
        <fullName evidence="5">Alpha-carbonic anhydrase domain-containing protein</fullName>
    </recommendedName>
</protein>